<feature type="chain" id="PRO_5035868151" evidence="1">
    <location>
        <begin position="30"/>
        <end position="223"/>
    </location>
</feature>
<proteinExistence type="predicted"/>
<keyword evidence="3" id="KW-1185">Reference proteome</keyword>
<reference evidence="2" key="1">
    <citation type="submission" date="2019-07" db="EMBL/GenBank/DDBJ databases">
        <title>Annotation for the trematode Paragonimus miyazaki's.</title>
        <authorList>
            <person name="Choi Y.-J."/>
        </authorList>
    </citation>
    <scope>NUCLEOTIDE SEQUENCE</scope>
    <source>
        <strain evidence="2">Japan</strain>
    </source>
</reference>
<organism evidence="2 3">
    <name type="scientific">Paragonimus skrjabini miyazakii</name>
    <dbReference type="NCBI Taxonomy" id="59628"/>
    <lineage>
        <taxon>Eukaryota</taxon>
        <taxon>Metazoa</taxon>
        <taxon>Spiralia</taxon>
        <taxon>Lophotrochozoa</taxon>
        <taxon>Platyhelminthes</taxon>
        <taxon>Trematoda</taxon>
        <taxon>Digenea</taxon>
        <taxon>Plagiorchiida</taxon>
        <taxon>Troglotremata</taxon>
        <taxon>Troglotrematidae</taxon>
        <taxon>Paragonimus</taxon>
    </lineage>
</organism>
<accession>A0A8S9YTD4</accession>
<dbReference type="EMBL" id="JTDE01002018">
    <property type="protein sequence ID" value="KAF7257992.1"/>
    <property type="molecule type" value="Genomic_DNA"/>
</dbReference>
<comment type="caution">
    <text evidence="2">The sequence shown here is derived from an EMBL/GenBank/DDBJ whole genome shotgun (WGS) entry which is preliminary data.</text>
</comment>
<gene>
    <name evidence="2" type="ORF">EG68_05076</name>
</gene>
<evidence type="ECO:0000313" key="3">
    <source>
        <dbReference type="Proteomes" id="UP000822476"/>
    </source>
</evidence>
<name>A0A8S9YTD4_9TREM</name>
<dbReference type="AlphaFoldDB" id="A0A8S9YTD4"/>
<protein>
    <submittedName>
        <fullName evidence="2">Uncharacterized protein</fullName>
    </submittedName>
</protein>
<keyword evidence="1" id="KW-0732">Signal</keyword>
<evidence type="ECO:0000313" key="2">
    <source>
        <dbReference type="EMBL" id="KAF7257992.1"/>
    </source>
</evidence>
<feature type="signal peptide" evidence="1">
    <location>
        <begin position="1"/>
        <end position="29"/>
    </location>
</feature>
<evidence type="ECO:0000256" key="1">
    <source>
        <dbReference type="SAM" id="SignalP"/>
    </source>
</evidence>
<dbReference type="OrthoDB" id="10405667at2759"/>
<sequence length="223" mass="26119">MFSIVMKTAILSFLYFLVTLDRVPIMCFGQESSIVHTIVRSAAPRFDLTSLSEVLKTAFKHWDEDGFATGGLREINVNGRWAPVDFYKYGYVRRNPAYKPFQILWSISSQINNHSTGCYVTVEPENGIRECCGFEYVHTFMSHRWRMQIVSIIEQYRDLPILACCLEDTSFVQPNQLEIREYRIIFSGSTPFNESKRWAYLRKLIDHLTYNKIVSSYNAYWID</sequence>
<dbReference type="Proteomes" id="UP000822476">
    <property type="component" value="Unassembled WGS sequence"/>
</dbReference>